<dbReference type="InterPro" id="IPR056716">
    <property type="entry name" value="DUF7814"/>
</dbReference>
<reference evidence="9 11" key="3">
    <citation type="journal article" date="2024" name="Syst. Appl. Microbiol.">
        <title>Helicobacter cappadocius sp. nov., from lizards: The first psychrotrophic Helicobacter species.</title>
        <authorList>
            <person name="Aydin F."/>
            <person name="Tarhane S."/>
            <person name="Karakaya E."/>
            <person name="Abay S."/>
            <person name="Kayman T."/>
            <person name="Guran O."/>
            <person name="Bozkurt E."/>
            <person name="Uzum N."/>
            <person name="Avci A."/>
            <person name="Olgun K."/>
            <person name="Jablonski D."/>
            <person name="Guran C."/>
            <person name="Burcin Saticioglu I."/>
        </authorList>
    </citation>
    <scope>NUCLEOTIDE SEQUENCE [LARGE SCALE GENOMIC DNA]</scope>
    <source>
        <strain evidence="9">Faydin-H75</strain>
        <strain evidence="11">faydin-H76</strain>
    </source>
</reference>
<dbReference type="Gene3D" id="3.40.50.150">
    <property type="entry name" value="Vaccinia Virus protein VP39"/>
    <property type="match status" value="2"/>
</dbReference>
<dbReference type="AlphaFoldDB" id="A0AA90ST13"/>
<dbReference type="Proteomes" id="UP001177258">
    <property type="component" value="Unassembled WGS sequence"/>
</dbReference>
<dbReference type="GO" id="GO:0032259">
    <property type="term" value="P:methylation"/>
    <property type="evidence" value="ECO:0007669"/>
    <property type="project" value="UniProtKB-KW"/>
</dbReference>
<reference evidence="10 12" key="1">
    <citation type="submission" date="2023-07" db="EMBL/GenBank/DDBJ databases">
        <title>Unpublished Manusciprt.</title>
        <authorList>
            <person name="Aydin F."/>
            <person name="Tarhane S."/>
            <person name="Saticioglu I.B."/>
            <person name="Karakaya E."/>
            <person name="Abay S."/>
            <person name="Guran O."/>
            <person name="Bozkurt E."/>
            <person name="Uzum N."/>
            <person name="Olgun K."/>
            <person name="Jablonski D."/>
        </authorList>
    </citation>
    <scope>NUCLEOTIDE SEQUENCE</scope>
    <source>
        <strain evidence="12">faydin-H75</strain>
        <strain evidence="10">Faydin-H76</strain>
    </source>
</reference>
<dbReference type="Pfam" id="PF07669">
    <property type="entry name" value="Eco57I"/>
    <property type="match status" value="2"/>
</dbReference>
<evidence type="ECO:0000256" key="2">
    <source>
        <dbReference type="ARBA" id="ARBA00022603"/>
    </source>
</evidence>
<dbReference type="InterPro" id="IPR055573">
    <property type="entry name" value="DUF7149"/>
</dbReference>
<evidence type="ECO:0000259" key="6">
    <source>
        <dbReference type="Pfam" id="PF07669"/>
    </source>
</evidence>
<dbReference type="EMBL" id="JAUYZK010000010">
    <property type="protein sequence ID" value="MDP2539524.1"/>
    <property type="molecule type" value="Genomic_DNA"/>
</dbReference>
<dbReference type="EC" id="2.1.1.72" evidence="1"/>
<dbReference type="PROSITE" id="PS00092">
    <property type="entry name" value="N6_MTASE"/>
    <property type="match status" value="1"/>
</dbReference>
<evidence type="ECO:0000313" key="10">
    <source>
        <dbReference type="EMBL" id="MDP2539524.1"/>
    </source>
</evidence>
<keyword evidence="4" id="KW-0949">S-adenosyl-L-methionine</keyword>
<accession>A0AA90ST13</accession>
<dbReference type="InterPro" id="IPR029063">
    <property type="entry name" value="SAM-dependent_MTases_sf"/>
</dbReference>
<dbReference type="Pfam" id="PF25120">
    <property type="entry name" value="DUF7814"/>
    <property type="match status" value="1"/>
</dbReference>
<evidence type="ECO:0000256" key="3">
    <source>
        <dbReference type="ARBA" id="ARBA00022679"/>
    </source>
</evidence>
<feature type="domain" description="Type II methyltransferase M.TaqI-like" evidence="6">
    <location>
        <begin position="654"/>
        <end position="764"/>
    </location>
</feature>
<dbReference type="PRINTS" id="PR00507">
    <property type="entry name" value="N12N6MTFRASE"/>
</dbReference>
<evidence type="ECO:0000313" key="9">
    <source>
        <dbReference type="EMBL" id="MDO7253596.1"/>
    </source>
</evidence>
<organism evidence="10 11">
    <name type="scientific">Helicobacter cappadocius</name>
    <dbReference type="NCBI Taxonomy" id="3063998"/>
    <lineage>
        <taxon>Bacteria</taxon>
        <taxon>Pseudomonadati</taxon>
        <taxon>Campylobacterota</taxon>
        <taxon>Epsilonproteobacteria</taxon>
        <taxon>Campylobacterales</taxon>
        <taxon>Helicobacteraceae</taxon>
        <taxon>Helicobacter</taxon>
    </lineage>
</organism>
<evidence type="ECO:0000313" key="11">
    <source>
        <dbReference type="Proteomes" id="UP001177258"/>
    </source>
</evidence>
<evidence type="ECO:0000259" key="8">
    <source>
        <dbReference type="Pfam" id="PF25120"/>
    </source>
</evidence>
<evidence type="ECO:0000256" key="4">
    <source>
        <dbReference type="ARBA" id="ARBA00022691"/>
    </source>
</evidence>
<dbReference type="InterPro" id="IPR002052">
    <property type="entry name" value="DNA_methylase_N6_adenine_CS"/>
</dbReference>
<feature type="domain" description="Type II methyltransferase M.TaqI-like" evidence="6">
    <location>
        <begin position="864"/>
        <end position="945"/>
    </location>
</feature>
<comment type="catalytic activity">
    <reaction evidence="5">
        <text>a 2'-deoxyadenosine in DNA + S-adenosyl-L-methionine = an N(6)-methyl-2'-deoxyadenosine in DNA + S-adenosyl-L-homocysteine + H(+)</text>
        <dbReference type="Rhea" id="RHEA:15197"/>
        <dbReference type="Rhea" id="RHEA-COMP:12418"/>
        <dbReference type="Rhea" id="RHEA-COMP:12419"/>
        <dbReference type="ChEBI" id="CHEBI:15378"/>
        <dbReference type="ChEBI" id="CHEBI:57856"/>
        <dbReference type="ChEBI" id="CHEBI:59789"/>
        <dbReference type="ChEBI" id="CHEBI:90615"/>
        <dbReference type="ChEBI" id="CHEBI:90616"/>
        <dbReference type="EC" id="2.1.1.72"/>
    </reaction>
</comment>
<evidence type="ECO:0000256" key="1">
    <source>
        <dbReference type="ARBA" id="ARBA00011900"/>
    </source>
</evidence>
<feature type="domain" description="DUF7814" evidence="8">
    <location>
        <begin position="261"/>
        <end position="464"/>
    </location>
</feature>
<dbReference type="EMBL" id="JAUPEV010000010">
    <property type="protein sequence ID" value="MDO7253596.1"/>
    <property type="molecule type" value="Genomic_DNA"/>
</dbReference>
<dbReference type="GO" id="GO:0003676">
    <property type="term" value="F:nucleic acid binding"/>
    <property type="evidence" value="ECO:0007669"/>
    <property type="project" value="InterPro"/>
</dbReference>
<name>A0AA90ST13_9HELI</name>
<dbReference type="InterPro" id="IPR050953">
    <property type="entry name" value="N4_N6_ade-DNA_methylase"/>
</dbReference>
<dbReference type="PANTHER" id="PTHR33841:SF1">
    <property type="entry name" value="DNA METHYLTRANSFERASE A"/>
    <property type="match status" value="1"/>
</dbReference>
<dbReference type="RefSeq" id="WP_305517437.1">
    <property type="nucleotide sequence ID" value="NZ_JAUPEV010000010.1"/>
</dbReference>
<comment type="caution">
    <text evidence="10">The sequence shown here is derived from an EMBL/GenBank/DDBJ whole genome shotgun (WGS) entry which is preliminary data.</text>
</comment>
<keyword evidence="3" id="KW-0808">Transferase</keyword>
<dbReference type="PANTHER" id="PTHR33841">
    <property type="entry name" value="DNA METHYLTRANSFERASE YEEA-RELATED"/>
    <property type="match status" value="1"/>
</dbReference>
<dbReference type="SUPFAM" id="SSF53335">
    <property type="entry name" value="S-adenosyl-L-methionine-dependent methyltransferases"/>
    <property type="match status" value="1"/>
</dbReference>
<dbReference type="Pfam" id="PF23653">
    <property type="entry name" value="DUF7149"/>
    <property type="match status" value="1"/>
</dbReference>
<dbReference type="InterPro" id="IPR011639">
    <property type="entry name" value="MethylTrfase_TaqI-like_dom"/>
</dbReference>
<sequence>MQNMKLGLNLIPIKDFLGIFSPYYLKANNSIRQADIDEFKKSVAKYLKEVEEKSLSKQSEKTIANTALQALFESAGFKAEPKDQEGNSGIDMAIFDENKQVAVIIEAKKSINKKEMISKEDVNKKAFAEAILYYLRERDKLNLSIKFIIITDFYQFFIFSAKIFEIFNKKNNKIKTLYDNWKDNNSSMFDGNTKEFYDEIQKIINDSSFLDSLPQNKIFDNKINAGFFVLEKEKSEDEWFYLYKFFHVNFLLNKFNPNDANVLNKSFYSELLYIIGLCEKKEGKQNIILPSKETLEGKGTLYHNILSNIPSNDKRKNEIFEPALEILIIWLNRILFLKLLEISLSNYNPSKNLKFLNKDKIQDFKMFNNLFFEVLAKKQKERDKEIAKNFNYLPYLNSSLFTKSQKEKIEISELNNLKLEYFKNTQIKNKEGNAQKGEAEWLDYLFEFLEAFDFGEIDENKKQKEFHVSKNEKILINSSVLGLVFEKLNGYKEGSFYTPSFITSYICKKSLEQIVVEKFRIFHDNFKDCKKIEDVSDVIWTNFVGKQEILDEASKIVGSIKICDPSVGSGHFLVSALNEVISIKHRLGILEYDFKKSQEHKKFRITELQVENDEIFLYDQDSKPFSYKKPSNLSDPNHLIQKCLFEQKKSIIENSLFGVDINPSSCEITRLRLWIELLKNTYYLDLDPDYHHLQILPNIDINIKAGNSLISNFPINSTKDSLYKNMIAKINKNVSLTNRSYYEEIINDIQKKFTPEIKKYNEAVKSYKNQTNKDLKSIDKDTIKKSQEFFKELFLRLDPSVIEFRNELLEYACTYGYEGFNIKQESDNLDNDHIKKLENFITEFEFHKTHSSSIPSLGQQNGSDYNALKKLIDLMYRYDNLYSSQSFEWRFEFPEVLDEEGDFVGFDLVIGNPPYIQQGDIKEIKPHLSTHFEIFSGTSDIFTYF</sequence>
<evidence type="ECO:0000259" key="7">
    <source>
        <dbReference type="Pfam" id="PF23653"/>
    </source>
</evidence>
<feature type="domain" description="DUF7149" evidence="7">
    <location>
        <begin position="28"/>
        <end position="259"/>
    </location>
</feature>
<protein>
    <recommendedName>
        <fullName evidence="1">site-specific DNA-methyltransferase (adenine-specific)</fullName>
        <ecNumber evidence="1">2.1.1.72</ecNumber>
    </recommendedName>
</protein>
<evidence type="ECO:0000313" key="12">
    <source>
        <dbReference type="Proteomes" id="UP001240777"/>
    </source>
</evidence>
<reference evidence="9" key="2">
    <citation type="submission" date="2023-07" db="EMBL/GenBank/DDBJ databases">
        <authorList>
            <person name="Aydin F."/>
            <person name="Tarhane S."/>
            <person name="Saticioglu I.B."/>
            <person name="Karakaya E."/>
            <person name="Abay S."/>
            <person name="Guran O."/>
            <person name="Bozkurt E."/>
            <person name="Uzum N."/>
            <person name="Olgun K."/>
            <person name="Jablonski D."/>
        </authorList>
    </citation>
    <scope>NUCLEOTIDE SEQUENCE</scope>
    <source>
        <strain evidence="9">Faydin-H75</strain>
    </source>
</reference>
<dbReference type="Proteomes" id="UP001240777">
    <property type="component" value="Unassembled WGS sequence"/>
</dbReference>
<keyword evidence="12" id="KW-1185">Reference proteome</keyword>
<dbReference type="GO" id="GO:0009007">
    <property type="term" value="F:site-specific DNA-methyltransferase (adenine-specific) activity"/>
    <property type="evidence" value="ECO:0007669"/>
    <property type="project" value="UniProtKB-EC"/>
</dbReference>
<feature type="non-terminal residue" evidence="10">
    <location>
        <position position="945"/>
    </location>
</feature>
<dbReference type="GO" id="GO:0006304">
    <property type="term" value="P:DNA modification"/>
    <property type="evidence" value="ECO:0007669"/>
    <property type="project" value="InterPro"/>
</dbReference>
<evidence type="ECO:0000256" key="5">
    <source>
        <dbReference type="ARBA" id="ARBA00047942"/>
    </source>
</evidence>
<proteinExistence type="predicted"/>
<gene>
    <name evidence="9" type="ORF">Q5I04_06705</name>
    <name evidence="10" type="ORF">Q5I06_07035</name>
</gene>
<keyword evidence="2 10" id="KW-0489">Methyltransferase</keyword>